<evidence type="ECO:0000256" key="1">
    <source>
        <dbReference type="SAM" id="Phobius"/>
    </source>
</evidence>
<keyword evidence="1" id="KW-1133">Transmembrane helix</keyword>
<organism evidence="2">
    <name type="scientific">marine sediment metagenome</name>
    <dbReference type="NCBI Taxonomy" id="412755"/>
    <lineage>
        <taxon>unclassified sequences</taxon>
        <taxon>metagenomes</taxon>
        <taxon>ecological metagenomes</taxon>
    </lineage>
</organism>
<keyword evidence="1" id="KW-0472">Membrane</keyword>
<dbReference type="EMBL" id="LAZR01001013">
    <property type="protein sequence ID" value="KKN52589.1"/>
    <property type="molecule type" value="Genomic_DNA"/>
</dbReference>
<proteinExistence type="predicted"/>
<name>A0A0F9RCC0_9ZZZZ</name>
<feature type="transmembrane region" description="Helical" evidence="1">
    <location>
        <begin position="33"/>
        <end position="49"/>
    </location>
</feature>
<sequence>MNREPKPECDFGVMVNTKLEYITKQLEKINGRMWRLIWIVVAIAAAATIKDFF</sequence>
<accession>A0A0F9RCC0</accession>
<dbReference type="AlphaFoldDB" id="A0A0F9RCC0"/>
<reference evidence="2" key="1">
    <citation type="journal article" date="2015" name="Nature">
        <title>Complex archaea that bridge the gap between prokaryotes and eukaryotes.</title>
        <authorList>
            <person name="Spang A."/>
            <person name="Saw J.H."/>
            <person name="Jorgensen S.L."/>
            <person name="Zaremba-Niedzwiedzka K."/>
            <person name="Martijn J."/>
            <person name="Lind A.E."/>
            <person name="van Eijk R."/>
            <person name="Schleper C."/>
            <person name="Guy L."/>
            <person name="Ettema T.J."/>
        </authorList>
    </citation>
    <scope>NUCLEOTIDE SEQUENCE</scope>
</reference>
<evidence type="ECO:0000313" key="2">
    <source>
        <dbReference type="EMBL" id="KKN52589.1"/>
    </source>
</evidence>
<gene>
    <name evidence="2" type="ORF">LCGC14_0611410</name>
</gene>
<comment type="caution">
    <text evidence="2">The sequence shown here is derived from an EMBL/GenBank/DDBJ whole genome shotgun (WGS) entry which is preliminary data.</text>
</comment>
<keyword evidence="1" id="KW-0812">Transmembrane</keyword>
<protein>
    <submittedName>
        <fullName evidence="2">Uncharacterized protein</fullName>
    </submittedName>
</protein>